<sequence length="172" mass="20018">MCMAKPRHIYNKEYRATIDILMLPHDVMVDNLKIGDIQQMVFDKEELEKAKYNNISCPTASYNPYSDYSDSDSESELELEPSYGTAGFQKNEKSDLLPLPVTMKKPTKEKMTMVSKILLVLIGLMLMSLIIHFTSDYTMLKMNEMEVNESSVEEVEYKYTEKLDQLYKDFHI</sequence>
<dbReference type="Proteomes" id="UP000094112">
    <property type="component" value="Unassembled WGS sequence"/>
</dbReference>
<dbReference type="AlphaFoldDB" id="A0A1E3NVU6"/>
<dbReference type="EMBL" id="KV454214">
    <property type="protein sequence ID" value="ODQ57233.1"/>
    <property type="molecule type" value="Genomic_DNA"/>
</dbReference>
<evidence type="ECO:0000313" key="2">
    <source>
        <dbReference type="EMBL" id="ODQ57233.1"/>
    </source>
</evidence>
<evidence type="ECO:0000313" key="3">
    <source>
        <dbReference type="Proteomes" id="UP000094112"/>
    </source>
</evidence>
<keyword evidence="1" id="KW-0472">Membrane</keyword>
<dbReference type="OrthoDB" id="10640357at2759"/>
<accession>A0A1E3NVU6</accession>
<keyword evidence="1" id="KW-1133">Transmembrane helix</keyword>
<evidence type="ECO:0000256" key="1">
    <source>
        <dbReference type="SAM" id="Phobius"/>
    </source>
</evidence>
<gene>
    <name evidence="2" type="ORF">WICANDRAFT_81452</name>
</gene>
<feature type="transmembrane region" description="Helical" evidence="1">
    <location>
        <begin position="113"/>
        <end position="133"/>
    </location>
</feature>
<keyword evidence="1" id="KW-0812">Transmembrane</keyword>
<dbReference type="RefSeq" id="XP_019036440.1">
    <property type="nucleotide sequence ID" value="XM_019185237.1"/>
</dbReference>
<dbReference type="GeneID" id="30202483"/>
<proteinExistence type="predicted"/>
<protein>
    <submittedName>
        <fullName evidence="2">Uncharacterized protein</fullName>
    </submittedName>
</protein>
<reference evidence="2 3" key="1">
    <citation type="journal article" date="2016" name="Proc. Natl. Acad. Sci. U.S.A.">
        <title>Comparative genomics of biotechnologically important yeasts.</title>
        <authorList>
            <person name="Riley R."/>
            <person name="Haridas S."/>
            <person name="Wolfe K.H."/>
            <person name="Lopes M.R."/>
            <person name="Hittinger C.T."/>
            <person name="Goeker M."/>
            <person name="Salamov A.A."/>
            <person name="Wisecaver J.H."/>
            <person name="Long T.M."/>
            <person name="Calvey C.H."/>
            <person name="Aerts A.L."/>
            <person name="Barry K.W."/>
            <person name="Choi C."/>
            <person name="Clum A."/>
            <person name="Coughlan A.Y."/>
            <person name="Deshpande S."/>
            <person name="Douglass A.P."/>
            <person name="Hanson S.J."/>
            <person name="Klenk H.-P."/>
            <person name="LaButti K.M."/>
            <person name="Lapidus A."/>
            <person name="Lindquist E.A."/>
            <person name="Lipzen A.M."/>
            <person name="Meier-Kolthoff J.P."/>
            <person name="Ohm R.A."/>
            <person name="Otillar R.P."/>
            <person name="Pangilinan J.L."/>
            <person name="Peng Y."/>
            <person name="Rokas A."/>
            <person name="Rosa C.A."/>
            <person name="Scheuner C."/>
            <person name="Sibirny A.A."/>
            <person name="Slot J.C."/>
            <person name="Stielow J.B."/>
            <person name="Sun H."/>
            <person name="Kurtzman C.P."/>
            <person name="Blackwell M."/>
            <person name="Grigoriev I.V."/>
            <person name="Jeffries T.W."/>
        </authorList>
    </citation>
    <scope>NUCLEOTIDE SEQUENCE [LARGE SCALE GENOMIC DNA]</scope>
    <source>
        <strain evidence="3">ATCC 58044 / CBS 1984 / NCYC 433 / NRRL Y-366-8</strain>
    </source>
</reference>
<keyword evidence="3" id="KW-1185">Reference proteome</keyword>
<name>A0A1E3NVU6_WICAA</name>
<organism evidence="2 3">
    <name type="scientific">Wickerhamomyces anomalus (strain ATCC 58044 / CBS 1984 / NCYC 433 / NRRL Y-366-8)</name>
    <name type="common">Yeast</name>
    <name type="synonym">Hansenula anomala</name>
    <dbReference type="NCBI Taxonomy" id="683960"/>
    <lineage>
        <taxon>Eukaryota</taxon>
        <taxon>Fungi</taxon>
        <taxon>Dikarya</taxon>
        <taxon>Ascomycota</taxon>
        <taxon>Saccharomycotina</taxon>
        <taxon>Saccharomycetes</taxon>
        <taxon>Phaffomycetales</taxon>
        <taxon>Wickerhamomycetaceae</taxon>
        <taxon>Wickerhamomyces</taxon>
    </lineage>
</organism>